<protein>
    <submittedName>
        <fullName evidence="2">Uncharacterized protein</fullName>
    </submittedName>
</protein>
<dbReference type="AlphaFoldDB" id="A0A5C8PH29"/>
<reference evidence="2 3" key="1">
    <citation type="submission" date="2019-06" db="EMBL/GenBank/DDBJ databases">
        <title>New taxonomy in bacterial strain CC-CFT640, isolated from vineyard.</title>
        <authorList>
            <person name="Lin S.-Y."/>
            <person name="Tsai C.-F."/>
            <person name="Young C.-C."/>
        </authorList>
    </citation>
    <scope>NUCLEOTIDE SEQUENCE [LARGE SCALE GENOMIC DNA]</scope>
    <source>
        <strain evidence="2 3">CC-CFT640</strain>
    </source>
</reference>
<evidence type="ECO:0000313" key="3">
    <source>
        <dbReference type="Proteomes" id="UP000321638"/>
    </source>
</evidence>
<accession>A0A5C8PH29</accession>
<gene>
    <name evidence="2" type="ORF">FHP25_22155</name>
</gene>
<dbReference type="Proteomes" id="UP000321638">
    <property type="component" value="Unassembled WGS sequence"/>
</dbReference>
<dbReference type="EMBL" id="VDUZ01000027">
    <property type="protein sequence ID" value="TXL73138.1"/>
    <property type="molecule type" value="Genomic_DNA"/>
</dbReference>
<feature type="region of interest" description="Disordered" evidence="1">
    <location>
        <begin position="82"/>
        <end position="105"/>
    </location>
</feature>
<proteinExistence type="predicted"/>
<evidence type="ECO:0000313" key="2">
    <source>
        <dbReference type="EMBL" id="TXL73138.1"/>
    </source>
</evidence>
<evidence type="ECO:0000256" key="1">
    <source>
        <dbReference type="SAM" id="MobiDB-lite"/>
    </source>
</evidence>
<dbReference type="RefSeq" id="WP_147849158.1">
    <property type="nucleotide sequence ID" value="NZ_VDUZ01000027.1"/>
</dbReference>
<organism evidence="2 3">
    <name type="scientific">Vineibacter terrae</name>
    <dbReference type="NCBI Taxonomy" id="2586908"/>
    <lineage>
        <taxon>Bacteria</taxon>
        <taxon>Pseudomonadati</taxon>
        <taxon>Pseudomonadota</taxon>
        <taxon>Alphaproteobacteria</taxon>
        <taxon>Hyphomicrobiales</taxon>
        <taxon>Vineibacter</taxon>
    </lineage>
</organism>
<sequence length="105" mass="10667">MSDSKPTPEELAQQIMSGGPIVSQASQAVGKLFASVFDALSQNIETIMKTNQTPTALNDAVQALTTDMIKVLRARVDGICAPVGKAGSDPADPGPPASGGEGSGR</sequence>
<comment type="caution">
    <text evidence="2">The sequence shown here is derived from an EMBL/GenBank/DDBJ whole genome shotgun (WGS) entry which is preliminary data.</text>
</comment>
<name>A0A5C8PH29_9HYPH</name>
<keyword evidence="3" id="KW-1185">Reference proteome</keyword>